<proteinExistence type="predicted"/>
<feature type="compositionally biased region" description="Basic and acidic residues" evidence="8">
    <location>
        <begin position="1049"/>
        <end position="1062"/>
    </location>
</feature>
<gene>
    <name evidence="10" type="ORF">A1O9_09031</name>
</gene>
<dbReference type="Pfam" id="PF02671">
    <property type="entry name" value="PAH"/>
    <property type="match status" value="3"/>
</dbReference>
<dbReference type="FunFam" id="1.20.1160.11:FF:000001">
    <property type="entry name" value="Paired amphipathic helix protein Sin3"/>
    <property type="match status" value="1"/>
</dbReference>
<feature type="region of interest" description="Disordered" evidence="8">
    <location>
        <begin position="179"/>
        <end position="236"/>
    </location>
</feature>
<dbReference type="HOGENOM" id="CLU_001360_2_4_1"/>
<keyword evidence="4" id="KW-0805">Transcription regulation</keyword>
<dbReference type="GO" id="GO:0033698">
    <property type="term" value="C:Rpd3L complex"/>
    <property type="evidence" value="ECO:0007669"/>
    <property type="project" value="UniProtKB-ARBA"/>
</dbReference>
<keyword evidence="3" id="KW-0677">Repeat</keyword>
<dbReference type="FunFam" id="1.20.1160.11:FF:000003">
    <property type="entry name" value="Paired amphipathic helix SIN3-like protein"/>
    <property type="match status" value="1"/>
</dbReference>
<dbReference type="InterPro" id="IPR003822">
    <property type="entry name" value="PAH"/>
</dbReference>
<keyword evidence="11" id="KW-1185">Reference proteome</keyword>
<dbReference type="PANTHER" id="PTHR12346:SF0">
    <property type="entry name" value="SIN3A, ISOFORM G"/>
    <property type="match status" value="1"/>
</dbReference>
<dbReference type="Proteomes" id="UP000027920">
    <property type="component" value="Unassembled WGS sequence"/>
</dbReference>
<keyword evidence="2" id="KW-0678">Repressor</keyword>
<dbReference type="PROSITE" id="PS51477">
    <property type="entry name" value="PAH"/>
    <property type="match status" value="3"/>
</dbReference>
<dbReference type="RefSeq" id="XP_013257179.1">
    <property type="nucleotide sequence ID" value="XM_013401725.1"/>
</dbReference>
<evidence type="ECO:0000256" key="8">
    <source>
        <dbReference type="SAM" id="MobiDB-lite"/>
    </source>
</evidence>
<evidence type="ECO:0000313" key="10">
    <source>
        <dbReference type="EMBL" id="KEF54589.1"/>
    </source>
</evidence>
<dbReference type="GO" id="GO:0010628">
    <property type="term" value="P:positive regulation of gene expression"/>
    <property type="evidence" value="ECO:0007669"/>
    <property type="project" value="UniProtKB-ARBA"/>
</dbReference>
<organism evidence="10 11">
    <name type="scientific">Exophiala aquamarina CBS 119918</name>
    <dbReference type="NCBI Taxonomy" id="1182545"/>
    <lineage>
        <taxon>Eukaryota</taxon>
        <taxon>Fungi</taxon>
        <taxon>Dikarya</taxon>
        <taxon>Ascomycota</taxon>
        <taxon>Pezizomycotina</taxon>
        <taxon>Eurotiomycetes</taxon>
        <taxon>Chaetothyriomycetidae</taxon>
        <taxon>Chaetothyriales</taxon>
        <taxon>Herpotrichiellaceae</taxon>
        <taxon>Exophiala</taxon>
    </lineage>
</organism>
<name>A0A072P387_9EURO</name>
<evidence type="ECO:0000256" key="1">
    <source>
        <dbReference type="ARBA" id="ARBA00004123"/>
    </source>
</evidence>
<evidence type="ECO:0000256" key="5">
    <source>
        <dbReference type="ARBA" id="ARBA00023163"/>
    </source>
</evidence>
<feature type="compositionally biased region" description="Low complexity" evidence="8">
    <location>
        <begin position="55"/>
        <end position="64"/>
    </location>
</feature>
<feature type="region of interest" description="Disordered" evidence="8">
    <location>
        <begin position="567"/>
        <end position="622"/>
    </location>
</feature>
<feature type="domain" description="Histone deacetylase interacting" evidence="9">
    <location>
        <begin position="756"/>
        <end position="857"/>
    </location>
</feature>
<feature type="region of interest" description="Disordered" evidence="8">
    <location>
        <begin position="349"/>
        <end position="393"/>
    </location>
</feature>
<evidence type="ECO:0000256" key="6">
    <source>
        <dbReference type="ARBA" id="ARBA00023242"/>
    </source>
</evidence>
<dbReference type="SMART" id="SM00761">
    <property type="entry name" value="HDAC_interact"/>
    <property type="match status" value="1"/>
</dbReference>
<comment type="caution">
    <text evidence="10">The sequence shown here is derived from an EMBL/GenBank/DDBJ whole genome shotgun (WGS) entry which is preliminary data.</text>
</comment>
<evidence type="ECO:0000256" key="2">
    <source>
        <dbReference type="ARBA" id="ARBA00022491"/>
    </source>
</evidence>
<dbReference type="Pfam" id="PF16879">
    <property type="entry name" value="Sin3a_C"/>
    <property type="match status" value="1"/>
</dbReference>
<dbReference type="VEuPathDB" id="FungiDB:A1O9_09031"/>
<feature type="compositionally biased region" description="Basic and acidic residues" evidence="8">
    <location>
        <begin position="1"/>
        <end position="10"/>
    </location>
</feature>
<dbReference type="GeneID" id="25283941"/>
<feature type="compositionally biased region" description="Basic and acidic residues" evidence="8">
    <location>
        <begin position="1073"/>
        <end position="1092"/>
    </location>
</feature>
<protein>
    <recommendedName>
        <fullName evidence="9">Histone deacetylase interacting domain-containing protein</fullName>
    </recommendedName>
</protein>
<dbReference type="SUPFAM" id="SSF47762">
    <property type="entry name" value="PAH2 domain"/>
    <property type="match status" value="3"/>
</dbReference>
<feature type="region of interest" description="Disordered" evidence="8">
    <location>
        <begin position="1"/>
        <end position="75"/>
    </location>
</feature>
<dbReference type="FunFam" id="1.20.1160.11:FF:000002">
    <property type="entry name" value="Paired amphipathic helix protein SIN3"/>
    <property type="match status" value="1"/>
</dbReference>
<dbReference type="InterPro" id="IPR031693">
    <property type="entry name" value="Sin3_C"/>
</dbReference>
<feature type="compositionally biased region" description="Polar residues" evidence="8">
    <location>
        <begin position="37"/>
        <end position="48"/>
    </location>
</feature>
<dbReference type="InterPro" id="IPR036600">
    <property type="entry name" value="PAH_sf"/>
</dbReference>
<reference evidence="10 11" key="1">
    <citation type="submission" date="2013-03" db="EMBL/GenBank/DDBJ databases">
        <title>The Genome Sequence of Exophiala aquamarina CBS 119918.</title>
        <authorList>
            <consortium name="The Broad Institute Genomics Platform"/>
            <person name="Cuomo C."/>
            <person name="de Hoog S."/>
            <person name="Gorbushina A."/>
            <person name="Walker B."/>
            <person name="Young S.K."/>
            <person name="Zeng Q."/>
            <person name="Gargeya S."/>
            <person name="Fitzgerald M."/>
            <person name="Haas B."/>
            <person name="Abouelleil A."/>
            <person name="Allen A.W."/>
            <person name="Alvarado L."/>
            <person name="Arachchi H.M."/>
            <person name="Berlin A.M."/>
            <person name="Chapman S.B."/>
            <person name="Gainer-Dewar J."/>
            <person name="Goldberg J."/>
            <person name="Griggs A."/>
            <person name="Gujja S."/>
            <person name="Hansen M."/>
            <person name="Howarth C."/>
            <person name="Imamovic A."/>
            <person name="Ireland A."/>
            <person name="Larimer J."/>
            <person name="McCowan C."/>
            <person name="Murphy C."/>
            <person name="Pearson M."/>
            <person name="Poon T.W."/>
            <person name="Priest M."/>
            <person name="Roberts A."/>
            <person name="Saif S."/>
            <person name="Shea T."/>
            <person name="Sisk P."/>
            <person name="Sykes S."/>
            <person name="Wortman J."/>
            <person name="Nusbaum C."/>
            <person name="Birren B."/>
        </authorList>
    </citation>
    <scope>NUCLEOTIDE SEQUENCE [LARGE SCALE GENOMIC DNA]</scope>
    <source>
        <strain evidence="10 11">CBS 119918</strain>
    </source>
</reference>
<dbReference type="PANTHER" id="PTHR12346">
    <property type="entry name" value="SIN3B-RELATED"/>
    <property type="match status" value="1"/>
</dbReference>
<dbReference type="Pfam" id="PF08295">
    <property type="entry name" value="Sin3_corepress"/>
    <property type="match status" value="1"/>
</dbReference>
<dbReference type="GO" id="GO:0003714">
    <property type="term" value="F:transcription corepressor activity"/>
    <property type="evidence" value="ECO:0007669"/>
    <property type="project" value="InterPro"/>
</dbReference>
<dbReference type="InterPro" id="IPR013194">
    <property type="entry name" value="HDAC_interact_dom"/>
</dbReference>
<evidence type="ECO:0000256" key="7">
    <source>
        <dbReference type="PROSITE-ProRule" id="PRU00810"/>
    </source>
</evidence>
<evidence type="ECO:0000259" key="9">
    <source>
        <dbReference type="SMART" id="SM00761"/>
    </source>
</evidence>
<dbReference type="EMBL" id="AMGV01000009">
    <property type="protein sequence ID" value="KEF54589.1"/>
    <property type="molecule type" value="Genomic_DNA"/>
</dbReference>
<feature type="region of interest" description="Disordered" evidence="8">
    <location>
        <begin position="1049"/>
        <end position="1126"/>
    </location>
</feature>
<feature type="compositionally biased region" description="Basic and acidic residues" evidence="8">
    <location>
        <begin position="119"/>
        <end position="134"/>
    </location>
</feature>
<feature type="region of interest" description="Disordered" evidence="8">
    <location>
        <begin position="539"/>
        <end position="558"/>
    </location>
</feature>
<comment type="subcellular location">
    <subcellularLocation>
        <location evidence="1 7">Nucleus</location>
    </subcellularLocation>
</comment>
<keyword evidence="5" id="KW-0804">Transcription</keyword>
<feature type="region of interest" description="Disordered" evidence="8">
    <location>
        <begin position="119"/>
        <end position="145"/>
    </location>
</feature>
<keyword evidence="6 7" id="KW-0539">Nucleus</keyword>
<dbReference type="InterPro" id="IPR039774">
    <property type="entry name" value="Sin3-like"/>
</dbReference>
<dbReference type="GO" id="GO:0000122">
    <property type="term" value="P:negative regulation of transcription by RNA polymerase II"/>
    <property type="evidence" value="ECO:0007669"/>
    <property type="project" value="TreeGrafter"/>
</dbReference>
<evidence type="ECO:0000256" key="3">
    <source>
        <dbReference type="ARBA" id="ARBA00022737"/>
    </source>
</evidence>
<accession>A0A072P387</accession>
<dbReference type="STRING" id="1182545.A0A072P387"/>
<sequence length="1498" mass="169659">MNRNPSDHWRGPPGPPQGEAFADFRTFGLSIADLTQGPPSHQPQHQYNTQPPPQSQSHPTGPSGHPLPQHSPQYLNRERELRDLRERELREHELREREIRERNNLELHRQQEELMMREREAREREQMERMHREQQQQQQRPLQSHAAIPLHQPVASKVPNSIHGPNGLLANGGAGAVQYSGPASSTGNSLSGGPPQLEPQRQSQFLHQPLPAPPHQSAQLMPGPSPSQTSAQLAHQGQQPILNDALSYLDQVKMRFSEHPDVYNRFLDIMKDFKSQAIDTPGVIERVSNLFNGHPALIQGFNTFLPPGYRIECGTDDNPDAIRVTTPSGTMTQSLQGRGRALFEPAGIASSAQPPANRQDPFESRHGWGQALGTSPSARSAELPGYKPPLSDRPIDEVASAISQQEQRGVSQLQNAVTAVTNGATRPALAGSPGPGQQANFTAQGALFGGNSAGLNELKRGGPVEFNHAISYVNKIKNRFAQQPEIYKQFLEILQTYQRESKPIGDVYSQVTQLFHSAPDLLEDFKQFLPESAAHGKAQAARAMAQEEQTSNVRGESSYAAAVVPQAQTPRPASKMPPMGQFDPPSTSKDNKKRRVAPGTAITSQSAAQPAGEASLTQSSRAAPIQVGNASKRAKLTNQRQPQTDVIVTSPTLVPHAPEPLPPFPSMPTTQEELGFFDRAKKHINNRASYTEFLKLLNLYSQDLIDKYTLTDRVMSFIGGNQDLMSFFRSFLNIEEQEEVVEARARPDPGRVNLAHCRALGPSYRHLPKRDQNKTCKGRDGMCYEVLNDVWASHPTWASEDSGFVAHRKNQHEEALHRIEEERHDYDFHIESCQRTIQLMEPIVQQIGVMSDADRAQFVLSPCLGGASEAIPKRIIMKVYGRDVGAKVLQELFSRPTAVLPIVLARLKQKLEEWKQVQREWEKVWRDQIHKQFWKSLDHQGINARNMDKKNFQQKTLTSEIQAKYEESKKNRENGVITDKFQLEYHFQDLDVIADATRLVLVSLESERTQFNAGEQERIRAWFTDFVPRFFGLDTEKFLEQMDTEVARNREHDDGPDGHESDAPAPTKGKSGRKSDWLRRQALERRHGKEDSVASASKESTPMPGATSEVEMEDDTTSSDVADGPQHPWINIANNDHSARHLAMDEAYEHTTFNLYANANIYCFFRLFESMYSRLLAIKQNEANVQEAVSRYRGTSGRVKPAIELRMIDKGPEYFFYSVDGKQRFYGQILQMCEEVLTGQGELTHLEETLRRYYNKTGWQLYTVDKLVGAILRFIMNILGGDAKDKSVDITNLFLKDRERPDTTRKQEIQYRKQVERLSKDGEVYRISYIPKDQVCTIRLFPSEDATFDSDSMTAESRWQYYVASYTMTDATEGVDQGRVRPSYLRRTLAPQNANIEAAYNEVYGNLAHFDEQTAFISPETYKLLLHHDFGFIRHHTNGGPVVKQYEIGKVEENERFREKFVRNTTWMKDQRAEDVERRKATWERGLKDGHYDFDDQA</sequence>
<evidence type="ECO:0000256" key="4">
    <source>
        <dbReference type="ARBA" id="ARBA00023015"/>
    </source>
</evidence>
<evidence type="ECO:0000313" key="11">
    <source>
        <dbReference type="Proteomes" id="UP000027920"/>
    </source>
</evidence>
<dbReference type="OrthoDB" id="10265969at2759"/>
<feature type="compositionally biased region" description="Polar residues" evidence="8">
    <location>
        <begin position="226"/>
        <end position="236"/>
    </location>
</feature>
<feature type="compositionally biased region" description="Polar residues" evidence="8">
    <location>
        <begin position="181"/>
        <end position="191"/>
    </location>
</feature>
<dbReference type="Gene3D" id="1.20.1160.11">
    <property type="entry name" value="Paired amphipathic helix"/>
    <property type="match status" value="3"/>
</dbReference>